<dbReference type="EMBL" id="CAMGYJ010000005">
    <property type="protein sequence ID" value="CAI0427140.1"/>
    <property type="molecule type" value="Genomic_DNA"/>
</dbReference>
<feature type="compositionally biased region" description="Basic residues" evidence="1">
    <location>
        <begin position="1"/>
        <end position="10"/>
    </location>
</feature>
<sequence length="345" mass="38790">MVDTRGKKKMKEVVPSRVANRIVSRSRREEAENEHRRARLVENPSSPVPVPFDLDTTFEGVAEYDGCDDNYDDFPDVNEAFFEGNHSNADGSSGPRLEPEVPFVSSSSSQFVHVRRGPRGCFESSRADSEEGSTSKRKKAREGDSLILDRSGPGGPIDPSLIFSFGGHVAYRLWDEGLRARRMDSFKLSIRALTTNSLKDYKFQSQGAATLVEKAGLRKLLDCSIQHLDGPFLVAFVERWQPYTNIFHMPFRETTIMLHDVAVLLGIPVDGHMVVGNERVKAQLCEMLRVSQLSERSKPSLKSGGLVCVEAMQQVERFRERDSEVRIFLTYLLGTTLFVDRSVEI</sequence>
<gene>
    <name evidence="3" type="ORF">LITE_LOCUS21077</name>
</gene>
<name>A0AAV0L0I5_9ROSI</name>
<accession>A0AAV0L0I5</accession>
<dbReference type="AlphaFoldDB" id="A0AAV0L0I5"/>
<dbReference type="PANTHER" id="PTHR46033">
    <property type="entry name" value="PROTEIN MAIN-LIKE 2"/>
    <property type="match status" value="1"/>
</dbReference>
<evidence type="ECO:0000313" key="3">
    <source>
        <dbReference type="EMBL" id="CAI0427140.1"/>
    </source>
</evidence>
<reference evidence="3" key="1">
    <citation type="submission" date="2022-08" db="EMBL/GenBank/DDBJ databases">
        <authorList>
            <person name="Gutierrez-Valencia J."/>
        </authorList>
    </citation>
    <scope>NUCLEOTIDE SEQUENCE</scope>
</reference>
<feature type="domain" description="Aminotransferase-like plant mobile" evidence="2">
    <location>
        <begin position="221"/>
        <end position="343"/>
    </location>
</feature>
<dbReference type="InterPro" id="IPR044824">
    <property type="entry name" value="MAIN-like"/>
</dbReference>
<dbReference type="GO" id="GO:0010073">
    <property type="term" value="P:meristem maintenance"/>
    <property type="evidence" value="ECO:0007669"/>
    <property type="project" value="InterPro"/>
</dbReference>
<keyword evidence="4" id="KW-1185">Reference proteome</keyword>
<feature type="region of interest" description="Disordered" evidence="1">
    <location>
        <begin position="82"/>
        <end position="102"/>
    </location>
</feature>
<protein>
    <recommendedName>
        <fullName evidence="2">Aminotransferase-like plant mobile domain-containing protein</fullName>
    </recommendedName>
</protein>
<evidence type="ECO:0000256" key="1">
    <source>
        <dbReference type="SAM" id="MobiDB-lite"/>
    </source>
</evidence>
<dbReference type="InterPro" id="IPR019557">
    <property type="entry name" value="AminoTfrase-like_pln_mobile"/>
</dbReference>
<dbReference type="PANTHER" id="PTHR46033:SF8">
    <property type="entry name" value="PROTEIN MAINTENANCE OF MERISTEMS-LIKE"/>
    <property type="match status" value="1"/>
</dbReference>
<dbReference type="Pfam" id="PF10536">
    <property type="entry name" value="PMD"/>
    <property type="match status" value="1"/>
</dbReference>
<feature type="region of interest" description="Disordered" evidence="1">
    <location>
        <begin position="119"/>
        <end position="152"/>
    </location>
</feature>
<dbReference type="Proteomes" id="UP001154282">
    <property type="component" value="Unassembled WGS sequence"/>
</dbReference>
<feature type="region of interest" description="Disordered" evidence="1">
    <location>
        <begin position="1"/>
        <end position="51"/>
    </location>
</feature>
<proteinExistence type="predicted"/>
<evidence type="ECO:0000259" key="2">
    <source>
        <dbReference type="Pfam" id="PF10536"/>
    </source>
</evidence>
<comment type="caution">
    <text evidence="3">The sequence shown here is derived from an EMBL/GenBank/DDBJ whole genome shotgun (WGS) entry which is preliminary data.</text>
</comment>
<evidence type="ECO:0000313" key="4">
    <source>
        <dbReference type="Proteomes" id="UP001154282"/>
    </source>
</evidence>
<feature type="compositionally biased region" description="Basic and acidic residues" evidence="1">
    <location>
        <begin position="26"/>
        <end position="35"/>
    </location>
</feature>
<organism evidence="3 4">
    <name type="scientific">Linum tenue</name>
    <dbReference type="NCBI Taxonomy" id="586396"/>
    <lineage>
        <taxon>Eukaryota</taxon>
        <taxon>Viridiplantae</taxon>
        <taxon>Streptophyta</taxon>
        <taxon>Embryophyta</taxon>
        <taxon>Tracheophyta</taxon>
        <taxon>Spermatophyta</taxon>
        <taxon>Magnoliopsida</taxon>
        <taxon>eudicotyledons</taxon>
        <taxon>Gunneridae</taxon>
        <taxon>Pentapetalae</taxon>
        <taxon>rosids</taxon>
        <taxon>fabids</taxon>
        <taxon>Malpighiales</taxon>
        <taxon>Linaceae</taxon>
        <taxon>Linum</taxon>
    </lineage>
</organism>